<dbReference type="PANTHER" id="PTHR48079:SF6">
    <property type="entry name" value="NAD(P)-BINDING DOMAIN-CONTAINING PROTEIN-RELATED"/>
    <property type="match status" value="1"/>
</dbReference>
<dbReference type="RefSeq" id="WP_266010211.1">
    <property type="nucleotide sequence ID" value="NZ_JAPFQP010000001.1"/>
</dbReference>
<dbReference type="InterPro" id="IPR036291">
    <property type="entry name" value="NAD(P)-bd_dom_sf"/>
</dbReference>
<organism evidence="2 3">
    <name type="scientific">Lentiprolixibacter aurantiacus</name>
    <dbReference type="NCBI Taxonomy" id="2993939"/>
    <lineage>
        <taxon>Bacteria</taxon>
        <taxon>Pseudomonadati</taxon>
        <taxon>Bacteroidota</taxon>
        <taxon>Flavobacteriia</taxon>
        <taxon>Flavobacteriales</taxon>
        <taxon>Flavobacteriaceae</taxon>
        <taxon>Lentiprolixibacter</taxon>
    </lineage>
</organism>
<dbReference type="InterPro" id="IPR051783">
    <property type="entry name" value="NAD(P)-dependent_oxidoreduct"/>
</dbReference>
<gene>
    <name evidence="2" type="ORF">OO016_01265</name>
</gene>
<dbReference type="GO" id="GO:0005737">
    <property type="term" value="C:cytoplasm"/>
    <property type="evidence" value="ECO:0007669"/>
    <property type="project" value="TreeGrafter"/>
</dbReference>
<evidence type="ECO:0000313" key="2">
    <source>
        <dbReference type="EMBL" id="MCX2718217.1"/>
    </source>
</evidence>
<accession>A0AAE3SN99</accession>
<dbReference type="Gene3D" id="3.40.50.720">
    <property type="entry name" value="NAD(P)-binding Rossmann-like Domain"/>
    <property type="match status" value="1"/>
</dbReference>
<proteinExistence type="predicted"/>
<dbReference type="Proteomes" id="UP001207116">
    <property type="component" value="Unassembled WGS sequence"/>
</dbReference>
<dbReference type="GO" id="GO:0004029">
    <property type="term" value="F:aldehyde dehydrogenase (NAD+) activity"/>
    <property type="evidence" value="ECO:0007669"/>
    <property type="project" value="TreeGrafter"/>
</dbReference>
<dbReference type="PANTHER" id="PTHR48079">
    <property type="entry name" value="PROTEIN YEEZ"/>
    <property type="match status" value="1"/>
</dbReference>
<name>A0AAE3SN99_9FLAO</name>
<sequence>MILVTGGTGLVGAHLLLKLTQGGEPVRATFRSGSKLERVRKLFISEHPEGSRLFEKIEWAEADILNLPQLEKAFEGITHVYHCAALISFDPRDFRKLKRVNVRGTANVVNLCLALNISKLCYVSSIAAFSHNDGKTPITEENEWIGAANVYGLSKYLAEMEVWRGAQEGVPVVIVNPGVIIGPGFWYQGSGSLFRAAAKAPKYFPPGGTGFITVKDTIEIMTGLMDSDIQGERYILISKNLSFETVMQQMAAGLELKKPVKKLSNLQLEILWRLDWLRCVIRRKRRRLSREQAKSLKHPVTYSNAKIKNTLGYQFEDMEKAINHCCMLYKRDVGITP</sequence>
<comment type="caution">
    <text evidence="2">The sequence shown here is derived from an EMBL/GenBank/DDBJ whole genome shotgun (WGS) entry which is preliminary data.</text>
</comment>
<dbReference type="AlphaFoldDB" id="A0AAE3SN99"/>
<evidence type="ECO:0000313" key="3">
    <source>
        <dbReference type="Proteomes" id="UP001207116"/>
    </source>
</evidence>
<keyword evidence="3" id="KW-1185">Reference proteome</keyword>
<feature type="domain" description="NAD-dependent epimerase/dehydratase" evidence="1">
    <location>
        <begin position="2"/>
        <end position="190"/>
    </location>
</feature>
<dbReference type="InterPro" id="IPR001509">
    <property type="entry name" value="Epimerase_deHydtase"/>
</dbReference>
<dbReference type="EMBL" id="JAPFQP010000001">
    <property type="protein sequence ID" value="MCX2718217.1"/>
    <property type="molecule type" value="Genomic_DNA"/>
</dbReference>
<protein>
    <submittedName>
        <fullName evidence="2">SDR family oxidoreductase</fullName>
    </submittedName>
</protein>
<dbReference type="SUPFAM" id="SSF51735">
    <property type="entry name" value="NAD(P)-binding Rossmann-fold domains"/>
    <property type="match status" value="1"/>
</dbReference>
<reference evidence="2" key="1">
    <citation type="submission" date="2022-11" db="EMBL/GenBank/DDBJ databases">
        <title>The characterization of three novel Bacteroidetes species and genomic analysis of their roles in tidal elemental geochemical cycles.</title>
        <authorList>
            <person name="Ma K.-J."/>
        </authorList>
    </citation>
    <scope>NUCLEOTIDE SEQUENCE</scope>
    <source>
        <strain evidence="2">M415</strain>
    </source>
</reference>
<dbReference type="Pfam" id="PF01370">
    <property type="entry name" value="Epimerase"/>
    <property type="match status" value="1"/>
</dbReference>
<evidence type="ECO:0000259" key="1">
    <source>
        <dbReference type="Pfam" id="PF01370"/>
    </source>
</evidence>